<feature type="region of interest" description="Disordered" evidence="2">
    <location>
        <begin position="644"/>
        <end position="735"/>
    </location>
</feature>
<proteinExistence type="predicted"/>
<dbReference type="SUPFAM" id="SSF50965">
    <property type="entry name" value="Galactose oxidase, central domain"/>
    <property type="match status" value="1"/>
</dbReference>
<dbReference type="Pfam" id="PF01344">
    <property type="entry name" value="Kelch_1"/>
    <property type="match status" value="1"/>
</dbReference>
<dbReference type="STRING" id="914234.M2PD19"/>
<dbReference type="PANTHER" id="PTHR15526">
    <property type="entry name" value="MUSKELIN"/>
    <property type="match status" value="1"/>
</dbReference>
<dbReference type="InterPro" id="IPR011043">
    <property type="entry name" value="Gal_Oxase/kelch_b-propeller"/>
</dbReference>
<dbReference type="PANTHER" id="PTHR15526:SF5">
    <property type="entry name" value="MUSKELIN"/>
    <property type="match status" value="1"/>
</dbReference>
<feature type="compositionally biased region" description="Basic and acidic residues" evidence="2">
    <location>
        <begin position="551"/>
        <end position="572"/>
    </location>
</feature>
<evidence type="ECO:0000256" key="2">
    <source>
        <dbReference type="SAM" id="MobiDB-lite"/>
    </source>
</evidence>
<dbReference type="OrthoDB" id="10052615at2759"/>
<feature type="compositionally biased region" description="Low complexity" evidence="2">
    <location>
        <begin position="694"/>
        <end position="705"/>
    </location>
</feature>
<reference evidence="4 5" key="1">
    <citation type="journal article" date="2012" name="Proc. Natl. Acad. Sci. U.S.A.">
        <title>Comparative genomics of Ceriporiopsis subvermispora and Phanerochaete chrysosporium provide insight into selective ligninolysis.</title>
        <authorList>
            <person name="Fernandez-Fueyo E."/>
            <person name="Ruiz-Duenas F.J."/>
            <person name="Ferreira P."/>
            <person name="Floudas D."/>
            <person name="Hibbett D.S."/>
            <person name="Canessa P."/>
            <person name="Larrondo L.F."/>
            <person name="James T.Y."/>
            <person name="Seelenfreund D."/>
            <person name="Lobos S."/>
            <person name="Polanco R."/>
            <person name="Tello M."/>
            <person name="Honda Y."/>
            <person name="Watanabe T."/>
            <person name="Watanabe T."/>
            <person name="Ryu J.S."/>
            <person name="Kubicek C.P."/>
            <person name="Schmoll M."/>
            <person name="Gaskell J."/>
            <person name="Hammel K.E."/>
            <person name="St John F.J."/>
            <person name="Vanden Wymelenberg A."/>
            <person name="Sabat G."/>
            <person name="Splinter BonDurant S."/>
            <person name="Syed K."/>
            <person name="Yadav J.S."/>
            <person name="Doddapaneni H."/>
            <person name="Subramanian V."/>
            <person name="Lavin J.L."/>
            <person name="Oguiza J.A."/>
            <person name="Perez G."/>
            <person name="Pisabarro A.G."/>
            <person name="Ramirez L."/>
            <person name="Santoyo F."/>
            <person name="Master E."/>
            <person name="Coutinho P.M."/>
            <person name="Henrissat B."/>
            <person name="Lombard V."/>
            <person name="Magnuson J.K."/>
            <person name="Kuees U."/>
            <person name="Hori C."/>
            <person name="Igarashi K."/>
            <person name="Samejima M."/>
            <person name="Held B.W."/>
            <person name="Barry K.W."/>
            <person name="LaButti K.M."/>
            <person name="Lapidus A."/>
            <person name="Lindquist E.A."/>
            <person name="Lucas S.M."/>
            <person name="Riley R."/>
            <person name="Salamov A.A."/>
            <person name="Hoffmeister D."/>
            <person name="Schwenk D."/>
            <person name="Hadar Y."/>
            <person name="Yarden O."/>
            <person name="de Vries R.P."/>
            <person name="Wiebenga A."/>
            <person name="Stenlid J."/>
            <person name="Eastwood D."/>
            <person name="Grigoriev I.V."/>
            <person name="Berka R.M."/>
            <person name="Blanchette R.A."/>
            <person name="Kersten P."/>
            <person name="Martinez A.T."/>
            <person name="Vicuna R."/>
            <person name="Cullen D."/>
        </authorList>
    </citation>
    <scope>NUCLEOTIDE SEQUENCE [LARGE SCALE GENOMIC DNA]</scope>
    <source>
        <strain evidence="4 5">B</strain>
    </source>
</reference>
<evidence type="ECO:0000313" key="4">
    <source>
        <dbReference type="EMBL" id="EMD33644.1"/>
    </source>
</evidence>
<feature type="region of interest" description="Disordered" evidence="2">
    <location>
        <begin position="548"/>
        <end position="572"/>
    </location>
</feature>
<name>M2PD19_CERS8</name>
<keyword evidence="1" id="KW-0677">Repeat</keyword>
<evidence type="ECO:0000259" key="3">
    <source>
        <dbReference type="Pfam" id="PF06588"/>
    </source>
</evidence>
<keyword evidence="5" id="KW-1185">Reference proteome</keyword>
<dbReference type="InterPro" id="IPR052456">
    <property type="entry name" value="CTLH_complex_component"/>
</dbReference>
<dbReference type="Pfam" id="PF06588">
    <property type="entry name" value="Muskelin_N"/>
    <property type="match status" value="1"/>
</dbReference>
<dbReference type="Gene3D" id="2.120.10.80">
    <property type="entry name" value="Kelch-type beta propeller"/>
    <property type="match status" value="2"/>
</dbReference>
<evidence type="ECO:0000256" key="1">
    <source>
        <dbReference type="ARBA" id="ARBA00022737"/>
    </source>
</evidence>
<sequence>MKEFKLYIGEDEDNMIEVLHSGLKNDTIPETFCIRSINRAGLYFPTRYIKIVPLSAHGQSFHTSIWHVALMGVVDEQFVGGVRERHDEFRETVLLRHFLKHLRQRRFLTPYHDLLARSGLRLEHPTITSLHESIVLQGNWPRVEELIRDASDAGLFNAYRHACQPYARWERIRGMDPDGDVPCRRGGHAMCMDEENGMIYLFGGWDGQRSLDDFWVYDVACDMWRMLSPATSRELNGPSPRACHKIVFDSKSGAIFLLGKLTDANAAAGSLNTRGSGQKGEDAVPRPGRSSSPPPSAVDPELTPPQVGTSSAGWSEYCSDFYRYHTRGPSAGTWSLVSGDTSRCGGPPLIFDHQMAMDHNAQVIYDIRANKWALLPTTEPPQPNGDMLSRYGHSMVFEPHSQSLLIFAGRREDKYLGDMYAYHIPTRMVTELFPSIAHAGGPEASFTQRAAIDPELREIYVSLGVTRGGPGAETIESHSPEWLYRYERADRPGRWSKILPPEIPGARSVSPERPQPRYAHQMAYSKRTKTFYIHGGNAGHIKGFQAGGAMEEGREADSAARQEPEEPRGKRLDDFWSLELDRPTNGEVIRKATFEVRQQRFREMCEDKPAVQALAYLQKEVSAVVNHNDAEEAENFRSLLSHLLSRPPSPTISAPAPTEARQSPLDNGTRSGSNGRTARSSMALDDEDEEMPDASAAEPVAALAARGSRGSVITLEQDPVERARSETPPSPARYRQRTQVFERLLALVNQDAKQPDSDLLKMIDTDEELL</sequence>
<dbReference type="InterPro" id="IPR015915">
    <property type="entry name" value="Kelch-typ_b-propeller"/>
</dbReference>
<feature type="compositionally biased region" description="Low complexity" evidence="2">
    <location>
        <begin position="644"/>
        <end position="658"/>
    </location>
</feature>
<organism evidence="4 5">
    <name type="scientific">Ceriporiopsis subvermispora (strain B)</name>
    <name type="common">White-rot fungus</name>
    <name type="synonym">Gelatoporia subvermispora</name>
    <dbReference type="NCBI Taxonomy" id="914234"/>
    <lineage>
        <taxon>Eukaryota</taxon>
        <taxon>Fungi</taxon>
        <taxon>Dikarya</taxon>
        <taxon>Basidiomycota</taxon>
        <taxon>Agaricomycotina</taxon>
        <taxon>Agaricomycetes</taxon>
        <taxon>Polyporales</taxon>
        <taxon>Gelatoporiaceae</taxon>
        <taxon>Gelatoporia</taxon>
    </lineage>
</organism>
<dbReference type="HOGENOM" id="CLU_004210_0_0_1"/>
<gene>
    <name evidence="4" type="ORF">CERSUDRAFT_56452</name>
</gene>
<feature type="compositionally biased region" description="Polar residues" evidence="2">
    <location>
        <begin position="660"/>
        <end position="680"/>
    </location>
</feature>
<dbReference type="EMBL" id="KB445805">
    <property type="protein sequence ID" value="EMD33644.1"/>
    <property type="molecule type" value="Genomic_DNA"/>
</dbReference>
<accession>M2PD19</accession>
<dbReference type="Gene3D" id="2.60.120.260">
    <property type="entry name" value="Galactose-binding domain-like"/>
    <property type="match status" value="1"/>
</dbReference>
<feature type="region of interest" description="Disordered" evidence="2">
    <location>
        <begin position="269"/>
        <end position="311"/>
    </location>
</feature>
<feature type="domain" description="Muskelin N-terminal" evidence="3">
    <location>
        <begin position="1"/>
        <end position="125"/>
    </location>
</feature>
<evidence type="ECO:0000313" key="5">
    <source>
        <dbReference type="Proteomes" id="UP000016930"/>
    </source>
</evidence>
<protein>
    <recommendedName>
        <fullName evidence="3">Muskelin N-terminal domain-containing protein</fullName>
    </recommendedName>
</protein>
<dbReference type="GO" id="GO:0005737">
    <property type="term" value="C:cytoplasm"/>
    <property type="evidence" value="ECO:0007669"/>
    <property type="project" value="TreeGrafter"/>
</dbReference>
<dbReference type="InterPro" id="IPR006652">
    <property type="entry name" value="Kelch_1"/>
</dbReference>
<dbReference type="Proteomes" id="UP000016930">
    <property type="component" value="Unassembled WGS sequence"/>
</dbReference>
<dbReference type="InterPro" id="IPR010565">
    <property type="entry name" value="Muskelin_N"/>
</dbReference>
<dbReference type="AlphaFoldDB" id="M2PD19"/>